<evidence type="ECO:0008006" key="3">
    <source>
        <dbReference type="Google" id="ProtNLM"/>
    </source>
</evidence>
<accession>A0ABU1E3Y6</accession>
<name>A0ABU1E3Y6_9FLAO</name>
<evidence type="ECO:0000313" key="2">
    <source>
        <dbReference type="Proteomes" id="UP001260959"/>
    </source>
</evidence>
<dbReference type="RefSeq" id="WP_309522083.1">
    <property type="nucleotide sequence ID" value="NZ_JAVIXS010000006.1"/>
</dbReference>
<keyword evidence="2" id="KW-1185">Reference proteome</keyword>
<dbReference type="EMBL" id="JAVIXS010000006">
    <property type="protein sequence ID" value="MDR4952496.1"/>
    <property type="molecule type" value="Genomic_DNA"/>
</dbReference>
<dbReference type="Proteomes" id="UP001260959">
    <property type="component" value="Unassembled WGS sequence"/>
</dbReference>
<protein>
    <recommendedName>
        <fullName evidence="3">DUF695 domain-containing protein</fullName>
    </recommendedName>
</protein>
<proteinExistence type="predicted"/>
<organism evidence="1 2">
    <name type="scientific">Chryseobacterium metallicongregator</name>
    <dbReference type="NCBI Taxonomy" id="3073042"/>
    <lineage>
        <taxon>Bacteria</taxon>
        <taxon>Pseudomonadati</taxon>
        <taxon>Bacteroidota</taxon>
        <taxon>Flavobacteriia</taxon>
        <taxon>Flavobacteriales</taxon>
        <taxon>Weeksellaceae</taxon>
        <taxon>Chryseobacterium group</taxon>
        <taxon>Chryseobacterium</taxon>
    </lineage>
</organism>
<reference evidence="1 2" key="1">
    <citation type="submission" date="2023-08" db="EMBL/GenBank/DDBJ databases">
        <authorList>
            <person name="Maltman C."/>
        </authorList>
    </citation>
    <scope>NUCLEOTIDE SEQUENCE [LARGE SCALE GENOMIC DNA]</scope>
    <source>
        <strain evidence="1 2">ES2</strain>
    </source>
</reference>
<evidence type="ECO:0000313" key="1">
    <source>
        <dbReference type="EMBL" id="MDR4952496.1"/>
    </source>
</evidence>
<gene>
    <name evidence="1" type="ORF">REB14_09955</name>
</gene>
<sequence>MILGVYWYFKFPDQLYDFQFFKFYPGYGGHADNPAELAARIRVENTDDFIHKLEALKSDFKKTYLHLNFDGNQIIINIGDHMLFDFHFQFAKEIEELLIRESAILLDASLPFTIQSSKSYPPERWEFKNIEHRFIQMVGSDFKKSNAENYAARIDCNLPLQHKKELIDDLTQISREENLHAFYYNDFDFKDHCNLMLFFTNGRQKKEAIQKVDINSFGNKVRQLTQKYPLHFGHFGSFKEYPLHGPHTVLIADEEYILNKK</sequence>
<comment type="caution">
    <text evidence="1">The sequence shown here is derived from an EMBL/GenBank/DDBJ whole genome shotgun (WGS) entry which is preliminary data.</text>
</comment>